<gene>
    <name evidence="12" type="ORF">SKAU_G00242280</name>
</gene>
<comment type="subcellular location">
    <subcellularLocation>
        <location evidence="1">Membrane</location>
        <topology evidence="1">Single-pass type I membrane protein</topology>
    </subcellularLocation>
</comment>
<dbReference type="InterPro" id="IPR036179">
    <property type="entry name" value="Ig-like_dom_sf"/>
</dbReference>
<keyword evidence="4 9" id="KW-1133">Transmembrane helix</keyword>
<organism evidence="12 13">
    <name type="scientific">Synaphobranchus kaupii</name>
    <name type="common">Kaup's arrowtooth eel</name>
    <dbReference type="NCBI Taxonomy" id="118154"/>
    <lineage>
        <taxon>Eukaryota</taxon>
        <taxon>Metazoa</taxon>
        <taxon>Chordata</taxon>
        <taxon>Craniata</taxon>
        <taxon>Vertebrata</taxon>
        <taxon>Euteleostomi</taxon>
        <taxon>Actinopterygii</taxon>
        <taxon>Neopterygii</taxon>
        <taxon>Teleostei</taxon>
        <taxon>Anguilliformes</taxon>
        <taxon>Synaphobranchidae</taxon>
        <taxon>Synaphobranchus</taxon>
    </lineage>
</organism>
<evidence type="ECO:0000256" key="1">
    <source>
        <dbReference type="ARBA" id="ARBA00004479"/>
    </source>
</evidence>
<dbReference type="OrthoDB" id="9908091at2759"/>
<dbReference type="GO" id="GO:0050852">
    <property type="term" value="P:T cell receptor signaling pathway"/>
    <property type="evidence" value="ECO:0007669"/>
    <property type="project" value="TreeGrafter"/>
</dbReference>
<dbReference type="InterPro" id="IPR013106">
    <property type="entry name" value="Ig_V-set"/>
</dbReference>
<keyword evidence="7" id="KW-0325">Glycoprotein</keyword>
<dbReference type="PANTHER" id="PTHR11494">
    <property type="entry name" value="CYTOTOXIC T-LYMPHOCYTE PROTEIN"/>
    <property type="match status" value="1"/>
</dbReference>
<evidence type="ECO:0000256" key="2">
    <source>
        <dbReference type="ARBA" id="ARBA00022692"/>
    </source>
</evidence>
<keyword evidence="5 9" id="KW-0472">Membrane</keyword>
<evidence type="ECO:0000256" key="6">
    <source>
        <dbReference type="ARBA" id="ARBA00023157"/>
    </source>
</evidence>
<dbReference type="AlphaFoldDB" id="A0A9Q1IU09"/>
<protein>
    <recommendedName>
        <fullName evidence="11">Immunoglobulin V-set domain-containing protein</fullName>
    </recommendedName>
</protein>
<evidence type="ECO:0000256" key="9">
    <source>
        <dbReference type="SAM" id="Phobius"/>
    </source>
</evidence>
<name>A0A9Q1IU09_SYNKA</name>
<dbReference type="EMBL" id="JAINUF010000008">
    <property type="protein sequence ID" value="KAJ8352752.1"/>
    <property type="molecule type" value="Genomic_DNA"/>
</dbReference>
<dbReference type="Pfam" id="PF07686">
    <property type="entry name" value="V-set"/>
    <property type="match status" value="1"/>
</dbReference>
<feature type="chain" id="PRO_5040401098" description="Immunoglobulin V-set domain-containing protein" evidence="10">
    <location>
        <begin position="19"/>
        <end position="210"/>
    </location>
</feature>
<keyword evidence="2 9" id="KW-0812">Transmembrane</keyword>
<keyword evidence="6" id="KW-1015">Disulfide bond</keyword>
<feature type="domain" description="Immunoglobulin V-set" evidence="11">
    <location>
        <begin position="24"/>
        <end position="130"/>
    </location>
</feature>
<evidence type="ECO:0000256" key="8">
    <source>
        <dbReference type="ARBA" id="ARBA00023319"/>
    </source>
</evidence>
<evidence type="ECO:0000313" key="12">
    <source>
        <dbReference type="EMBL" id="KAJ8352752.1"/>
    </source>
</evidence>
<sequence>MILVLIPLLGLCTHVGRALRVLQPYRVVASDEGEVRMRCSYHVRGSPEEMRLALYRGKYGEEQVCAFTLNLTQAHFQTDGPVRCRGELSPGGIDLTVSGLRGDDTDLYRCRMEVLYPPPYLIQFGNGTIFYIPEKTDCPPPAAAQTQDETSSTSVILPIAVLASFVLIIIIVIISTYKFFVTSQRRRMYPLMAPVTSKRVDCRFGYENFL</sequence>
<dbReference type="FunFam" id="2.60.40.10:FF:000874">
    <property type="entry name" value="Inducible T-cell costimulator"/>
    <property type="match status" value="1"/>
</dbReference>
<comment type="caution">
    <text evidence="12">The sequence shown here is derived from an EMBL/GenBank/DDBJ whole genome shotgun (WGS) entry which is preliminary data.</text>
</comment>
<evidence type="ECO:0000259" key="11">
    <source>
        <dbReference type="Pfam" id="PF07686"/>
    </source>
</evidence>
<dbReference type="GO" id="GO:0042129">
    <property type="term" value="P:regulation of T cell proliferation"/>
    <property type="evidence" value="ECO:0007669"/>
    <property type="project" value="InterPro"/>
</dbReference>
<dbReference type="Gene3D" id="2.60.40.10">
    <property type="entry name" value="Immunoglobulins"/>
    <property type="match status" value="1"/>
</dbReference>
<dbReference type="InterPro" id="IPR040216">
    <property type="entry name" value="CTLA4/CD28"/>
</dbReference>
<evidence type="ECO:0000256" key="10">
    <source>
        <dbReference type="SAM" id="SignalP"/>
    </source>
</evidence>
<dbReference type="Proteomes" id="UP001152622">
    <property type="component" value="Chromosome 8"/>
</dbReference>
<keyword evidence="13" id="KW-1185">Reference proteome</keyword>
<evidence type="ECO:0000256" key="7">
    <source>
        <dbReference type="ARBA" id="ARBA00023180"/>
    </source>
</evidence>
<evidence type="ECO:0000256" key="4">
    <source>
        <dbReference type="ARBA" id="ARBA00022989"/>
    </source>
</evidence>
<keyword evidence="8" id="KW-0393">Immunoglobulin domain</keyword>
<dbReference type="InterPro" id="IPR013783">
    <property type="entry name" value="Ig-like_fold"/>
</dbReference>
<accession>A0A9Q1IU09</accession>
<keyword evidence="3 10" id="KW-0732">Signal</keyword>
<dbReference type="PANTHER" id="PTHR11494:SF8">
    <property type="entry name" value="CYTOTOXIC T-LYMPHOCYTE PROTEIN 4"/>
    <property type="match status" value="1"/>
</dbReference>
<dbReference type="GO" id="GO:0009897">
    <property type="term" value="C:external side of plasma membrane"/>
    <property type="evidence" value="ECO:0007669"/>
    <property type="project" value="TreeGrafter"/>
</dbReference>
<evidence type="ECO:0000313" key="13">
    <source>
        <dbReference type="Proteomes" id="UP001152622"/>
    </source>
</evidence>
<dbReference type="SUPFAM" id="SSF48726">
    <property type="entry name" value="Immunoglobulin"/>
    <property type="match status" value="1"/>
</dbReference>
<proteinExistence type="predicted"/>
<feature type="transmembrane region" description="Helical" evidence="9">
    <location>
        <begin position="155"/>
        <end position="180"/>
    </location>
</feature>
<feature type="signal peptide" evidence="10">
    <location>
        <begin position="1"/>
        <end position="18"/>
    </location>
</feature>
<evidence type="ECO:0000256" key="3">
    <source>
        <dbReference type="ARBA" id="ARBA00022729"/>
    </source>
</evidence>
<evidence type="ECO:0000256" key="5">
    <source>
        <dbReference type="ARBA" id="ARBA00023136"/>
    </source>
</evidence>
<reference evidence="12" key="1">
    <citation type="journal article" date="2023" name="Science">
        <title>Genome structures resolve the early diversification of teleost fishes.</title>
        <authorList>
            <person name="Parey E."/>
            <person name="Louis A."/>
            <person name="Montfort J."/>
            <person name="Bouchez O."/>
            <person name="Roques C."/>
            <person name="Iampietro C."/>
            <person name="Lluch J."/>
            <person name="Castinel A."/>
            <person name="Donnadieu C."/>
            <person name="Desvignes T."/>
            <person name="Floi Bucao C."/>
            <person name="Jouanno E."/>
            <person name="Wen M."/>
            <person name="Mejri S."/>
            <person name="Dirks R."/>
            <person name="Jansen H."/>
            <person name="Henkel C."/>
            <person name="Chen W.J."/>
            <person name="Zahm M."/>
            <person name="Cabau C."/>
            <person name="Klopp C."/>
            <person name="Thompson A.W."/>
            <person name="Robinson-Rechavi M."/>
            <person name="Braasch I."/>
            <person name="Lecointre G."/>
            <person name="Bobe J."/>
            <person name="Postlethwait J.H."/>
            <person name="Berthelot C."/>
            <person name="Roest Crollius H."/>
            <person name="Guiguen Y."/>
        </authorList>
    </citation>
    <scope>NUCLEOTIDE SEQUENCE</scope>
    <source>
        <strain evidence="12">WJC10195</strain>
    </source>
</reference>